<keyword evidence="2" id="KW-0560">Oxidoreductase</keyword>
<evidence type="ECO:0000313" key="5">
    <source>
        <dbReference type="Proteomes" id="UP001497644"/>
    </source>
</evidence>
<sequence>MDNVRNKTVMITGGAAGLGYKFAEILLRNGAKSVAIIDLPTSNGENAATTLENEFGKGRAVYIACDVTKIEDLEKTFKRVVDAFETLDILINNAGIFNELKWEQMIDINVKALIRGSYLALDHMGRHKGGKEGVIVNISSILGLATYPPGPVYTASKHAVLGFSQSLAGLYDKTGVRVLIMCPGVTKTPLADDLSNKAVNFIDAKCTGEFCTSIGSAQSTENVALAMLALIQKGKNGAAWVSENNQPPYAVDFPHYSKRSLSV</sequence>
<accession>A0AAV2PBH6</accession>
<evidence type="ECO:0008006" key="6">
    <source>
        <dbReference type="Google" id="ProtNLM"/>
    </source>
</evidence>
<dbReference type="EMBL" id="OZ034831">
    <property type="protein sequence ID" value="CAL1688485.1"/>
    <property type="molecule type" value="Genomic_DNA"/>
</dbReference>
<proteinExistence type="inferred from homology"/>
<dbReference type="InterPro" id="IPR020904">
    <property type="entry name" value="Sc_DH/Rdtase_CS"/>
</dbReference>
<keyword evidence="5" id="KW-1185">Reference proteome</keyword>
<dbReference type="InterPro" id="IPR036291">
    <property type="entry name" value="NAD(P)-bd_dom_sf"/>
</dbReference>
<dbReference type="GO" id="GO:0005737">
    <property type="term" value="C:cytoplasm"/>
    <property type="evidence" value="ECO:0007669"/>
    <property type="project" value="TreeGrafter"/>
</dbReference>
<protein>
    <recommendedName>
        <fullName evidence="6">15-hydroxyprostaglandin dehydrogenase</fullName>
    </recommendedName>
</protein>
<organism evidence="4 5">
    <name type="scientific">Lasius platythorax</name>
    <dbReference type="NCBI Taxonomy" id="488582"/>
    <lineage>
        <taxon>Eukaryota</taxon>
        <taxon>Metazoa</taxon>
        <taxon>Ecdysozoa</taxon>
        <taxon>Arthropoda</taxon>
        <taxon>Hexapoda</taxon>
        <taxon>Insecta</taxon>
        <taxon>Pterygota</taxon>
        <taxon>Neoptera</taxon>
        <taxon>Endopterygota</taxon>
        <taxon>Hymenoptera</taxon>
        <taxon>Apocrita</taxon>
        <taxon>Aculeata</taxon>
        <taxon>Formicoidea</taxon>
        <taxon>Formicidae</taxon>
        <taxon>Formicinae</taxon>
        <taxon>Lasius</taxon>
        <taxon>Lasius</taxon>
    </lineage>
</organism>
<name>A0AAV2PBH6_9HYME</name>
<evidence type="ECO:0000256" key="2">
    <source>
        <dbReference type="ARBA" id="ARBA00023002"/>
    </source>
</evidence>
<gene>
    <name evidence="4" type="ORF">LPLAT_LOCUS13544</name>
</gene>
<dbReference type="InterPro" id="IPR002347">
    <property type="entry name" value="SDR_fam"/>
</dbReference>
<dbReference type="PRINTS" id="PR01167">
    <property type="entry name" value="INSADHFAMILY"/>
</dbReference>
<dbReference type="PANTHER" id="PTHR44229">
    <property type="entry name" value="15-HYDROXYPROSTAGLANDIN DEHYDROGENASE [NAD(+)]"/>
    <property type="match status" value="1"/>
</dbReference>
<dbReference type="SUPFAM" id="SSF51735">
    <property type="entry name" value="NAD(P)-binding Rossmann-fold domains"/>
    <property type="match status" value="1"/>
</dbReference>
<reference evidence="4" key="1">
    <citation type="submission" date="2024-04" db="EMBL/GenBank/DDBJ databases">
        <authorList>
            <consortium name="Molecular Ecology Group"/>
        </authorList>
    </citation>
    <scope>NUCLEOTIDE SEQUENCE</scope>
</reference>
<dbReference type="FunFam" id="3.40.50.720:FF:000149">
    <property type="entry name" value="15-hydroxyprostaglandin dehydrogenase [NAD(+)]"/>
    <property type="match status" value="1"/>
</dbReference>
<dbReference type="Pfam" id="PF00106">
    <property type="entry name" value="adh_short"/>
    <property type="match status" value="1"/>
</dbReference>
<dbReference type="PRINTS" id="PR00080">
    <property type="entry name" value="SDRFAMILY"/>
</dbReference>
<dbReference type="GO" id="GO:0016616">
    <property type="term" value="F:oxidoreductase activity, acting on the CH-OH group of donors, NAD or NADP as acceptor"/>
    <property type="evidence" value="ECO:0007669"/>
    <property type="project" value="TreeGrafter"/>
</dbReference>
<dbReference type="Gene3D" id="3.40.50.720">
    <property type="entry name" value="NAD(P)-binding Rossmann-like Domain"/>
    <property type="match status" value="1"/>
</dbReference>
<evidence type="ECO:0000313" key="4">
    <source>
        <dbReference type="EMBL" id="CAL1688485.1"/>
    </source>
</evidence>
<evidence type="ECO:0000256" key="3">
    <source>
        <dbReference type="RuleBase" id="RU000363"/>
    </source>
</evidence>
<dbReference type="Proteomes" id="UP001497644">
    <property type="component" value="Chromosome 8"/>
</dbReference>
<dbReference type="PROSITE" id="PS00061">
    <property type="entry name" value="ADH_SHORT"/>
    <property type="match status" value="1"/>
</dbReference>
<evidence type="ECO:0000256" key="1">
    <source>
        <dbReference type="ARBA" id="ARBA00006484"/>
    </source>
</evidence>
<dbReference type="AlphaFoldDB" id="A0AAV2PBH6"/>
<comment type="similarity">
    <text evidence="1 3">Belongs to the short-chain dehydrogenases/reductases (SDR) family.</text>
</comment>
<dbReference type="PANTHER" id="PTHR44229:SF8">
    <property type="entry name" value="ALCOHOL DEHYDROGENASE-RELATED"/>
    <property type="match status" value="1"/>
</dbReference>